<keyword evidence="1" id="KW-0812">Transmembrane</keyword>
<evidence type="ECO:0000313" key="3">
    <source>
        <dbReference type="Proteomes" id="UP000324269"/>
    </source>
</evidence>
<feature type="transmembrane region" description="Helical" evidence="1">
    <location>
        <begin position="119"/>
        <end position="139"/>
    </location>
</feature>
<dbReference type="InterPro" id="IPR025440">
    <property type="entry name" value="DUF4306"/>
</dbReference>
<feature type="transmembrane region" description="Helical" evidence="1">
    <location>
        <begin position="145"/>
        <end position="166"/>
    </location>
</feature>
<dbReference type="EMBL" id="VTEZ01000004">
    <property type="protein sequence ID" value="TYS84588.1"/>
    <property type="molecule type" value="Genomic_DNA"/>
</dbReference>
<dbReference type="AlphaFoldDB" id="A0A5D4TSE4"/>
<feature type="transmembrane region" description="Helical" evidence="1">
    <location>
        <begin position="91"/>
        <end position="112"/>
    </location>
</feature>
<accession>A0A5D4TSE4</accession>
<protein>
    <submittedName>
        <fullName evidence="2">DUF4306 domain-containing protein</fullName>
    </submittedName>
</protein>
<gene>
    <name evidence="2" type="ORF">FZC85_14545</name>
</gene>
<comment type="caution">
    <text evidence="2">The sequence shown here is derived from an EMBL/GenBank/DDBJ whole genome shotgun (WGS) entry which is preliminary data.</text>
</comment>
<sequence length="179" mass="20608">MHIKVHKRGPSLYKERRNFMSIKYWSQVGVGFLAFGFTALFSWYEGSALLDDPWEWKYSTPFSEMIHGSISTKEQIVDLDFFVYAAKFSPLFPSMMMMSASYLLVLLGYRFLKHRGFPLFLILFGVMYLLMSAFIVSSPTTGGNILFWLFVLMGLFLIILATLFHFSSSLGIKKQSKQA</sequence>
<evidence type="ECO:0000313" key="2">
    <source>
        <dbReference type="EMBL" id="TYS84588.1"/>
    </source>
</evidence>
<organism evidence="2 3">
    <name type="scientific">Rossellomorea aquimaris</name>
    <dbReference type="NCBI Taxonomy" id="189382"/>
    <lineage>
        <taxon>Bacteria</taxon>
        <taxon>Bacillati</taxon>
        <taxon>Bacillota</taxon>
        <taxon>Bacilli</taxon>
        <taxon>Bacillales</taxon>
        <taxon>Bacillaceae</taxon>
        <taxon>Rossellomorea</taxon>
    </lineage>
</organism>
<dbReference type="Proteomes" id="UP000324269">
    <property type="component" value="Unassembled WGS sequence"/>
</dbReference>
<dbReference type="OrthoDB" id="2721142at2"/>
<feature type="transmembrane region" description="Helical" evidence="1">
    <location>
        <begin position="24"/>
        <end position="44"/>
    </location>
</feature>
<keyword evidence="1" id="KW-1133">Transmembrane helix</keyword>
<reference evidence="2 3" key="1">
    <citation type="submission" date="2019-08" db="EMBL/GenBank/DDBJ databases">
        <title>Bacillus genomes from the desert of Cuatro Cienegas, Coahuila.</title>
        <authorList>
            <person name="Olmedo-Alvarez G."/>
        </authorList>
    </citation>
    <scope>NUCLEOTIDE SEQUENCE [LARGE SCALE GENOMIC DNA]</scope>
    <source>
        <strain evidence="2 3">CH87b_3T</strain>
    </source>
</reference>
<keyword evidence="1" id="KW-0472">Membrane</keyword>
<dbReference type="Pfam" id="PF14154">
    <property type="entry name" value="DUF4306"/>
    <property type="match status" value="1"/>
</dbReference>
<evidence type="ECO:0000256" key="1">
    <source>
        <dbReference type="SAM" id="Phobius"/>
    </source>
</evidence>
<name>A0A5D4TSE4_9BACI</name>
<proteinExistence type="predicted"/>